<dbReference type="Proteomes" id="UP000559404">
    <property type="component" value="Unassembled WGS sequence"/>
</dbReference>
<keyword evidence="3" id="KW-0808">Transferase</keyword>
<comment type="caution">
    <text evidence="3">The sequence shown here is derived from an EMBL/GenBank/DDBJ whole genome shotgun (WGS) entry which is preliminary data.</text>
</comment>
<keyword evidence="4" id="KW-1185">Reference proteome</keyword>
<proteinExistence type="predicted"/>
<dbReference type="Pfam" id="PF00534">
    <property type="entry name" value="Glycos_transf_1"/>
    <property type="match status" value="1"/>
</dbReference>
<reference evidence="3 4" key="1">
    <citation type="submission" date="2020-07" db="EMBL/GenBank/DDBJ databases">
        <authorList>
            <person name="Li M."/>
        </authorList>
    </citation>
    <scope>NUCLEOTIDE SEQUENCE [LARGE SCALE GENOMIC DNA]</scope>
    <source>
        <strain evidence="3 4">DSM 23284</strain>
    </source>
</reference>
<protein>
    <submittedName>
        <fullName evidence="3">Glycosyltransferase family 4 protein</fullName>
    </submittedName>
</protein>
<dbReference type="CDD" id="cd03809">
    <property type="entry name" value="GT4_MtfB-like"/>
    <property type="match status" value="1"/>
</dbReference>
<accession>A0A838XM25</accession>
<organism evidence="3 4">
    <name type="scientific">Stappia taiwanensis</name>
    <dbReference type="NCBI Taxonomy" id="992267"/>
    <lineage>
        <taxon>Bacteria</taxon>
        <taxon>Pseudomonadati</taxon>
        <taxon>Pseudomonadota</taxon>
        <taxon>Alphaproteobacteria</taxon>
        <taxon>Hyphomicrobiales</taxon>
        <taxon>Stappiaceae</taxon>
        <taxon>Stappia</taxon>
    </lineage>
</organism>
<dbReference type="GO" id="GO:0016757">
    <property type="term" value="F:glycosyltransferase activity"/>
    <property type="evidence" value="ECO:0007669"/>
    <property type="project" value="InterPro"/>
</dbReference>
<dbReference type="SUPFAM" id="SSF53756">
    <property type="entry name" value="UDP-Glycosyltransferase/glycogen phosphorylase"/>
    <property type="match status" value="1"/>
</dbReference>
<gene>
    <name evidence="3" type="ORF">H1W37_04440</name>
</gene>
<evidence type="ECO:0000259" key="2">
    <source>
        <dbReference type="Pfam" id="PF13439"/>
    </source>
</evidence>
<dbReference type="RefSeq" id="WP_181759080.1">
    <property type="nucleotide sequence ID" value="NZ_BMCR01000004.1"/>
</dbReference>
<reference evidence="3 4" key="2">
    <citation type="submission" date="2020-08" db="EMBL/GenBank/DDBJ databases">
        <title>Stappia taiwanensis sp. nov., isolated from a coastal thermal spring.</title>
        <authorList>
            <person name="Kampfer P."/>
        </authorList>
    </citation>
    <scope>NUCLEOTIDE SEQUENCE [LARGE SCALE GENOMIC DNA]</scope>
    <source>
        <strain evidence="3 4">DSM 23284</strain>
    </source>
</reference>
<evidence type="ECO:0000313" key="3">
    <source>
        <dbReference type="EMBL" id="MBA4610887.1"/>
    </source>
</evidence>
<feature type="domain" description="Glycosyltransferase subfamily 4-like N-terminal" evidence="2">
    <location>
        <begin position="148"/>
        <end position="262"/>
    </location>
</feature>
<dbReference type="Gene3D" id="3.40.50.2000">
    <property type="entry name" value="Glycogen Phosphorylase B"/>
    <property type="match status" value="1"/>
</dbReference>
<dbReference type="Pfam" id="PF13439">
    <property type="entry name" value="Glyco_transf_4"/>
    <property type="match status" value="1"/>
</dbReference>
<evidence type="ECO:0000313" key="4">
    <source>
        <dbReference type="Proteomes" id="UP000559404"/>
    </source>
</evidence>
<sequence>MKILNELRPSAEGFAGIPQETRIIHSILLENDTIKPYGLLNSNTAPLGPSVARLDRLKRDLRYAQARVVLELAENGNKKFFEVVNREIQKLLTAQALKFRTLTGYKVRLHGVPMQDHGDFLWRKYFSKTLDPKEMTNVLGGDYVAMRFPWQMLQSVGMKKPLRKTYARLDTSKYDVFISQTPWPARVSPNTQLVVRYHDAIPMFYPHTIHNAFRHQFTHYFPLKSNIQQGAKIVCNSENSRNEVLNLFPGHEKLTHVIPCAVSDLYKATDEVPSRERLRDIIRGGIEPATAPEFLSTREERLFYDRHLNADTLDYIMMVSTIEPRKNHSRLIAAWNALRHLGHENTKLLIVGRPGWHVESTLESMKTFQQRGLLFNVSRVSAGDLRRLYKGARAVVCPSIAEGFDLSGIEAMLSGGVVAASDIPVHREVYGDGCTYFNPYSTGEAVQAIQRLLDPANAEERETIRTRGEKLAQRYRRSVIADEWHTYIDRLRARTA</sequence>
<dbReference type="AlphaFoldDB" id="A0A838XM25"/>
<name>A0A838XM25_9HYPH</name>
<dbReference type="PANTHER" id="PTHR46401">
    <property type="entry name" value="GLYCOSYLTRANSFERASE WBBK-RELATED"/>
    <property type="match status" value="1"/>
</dbReference>
<dbReference type="InterPro" id="IPR028098">
    <property type="entry name" value="Glyco_trans_4-like_N"/>
</dbReference>
<dbReference type="InterPro" id="IPR001296">
    <property type="entry name" value="Glyco_trans_1"/>
</dbReference>
<evidence type="ECO:0000259" key="1">
    <source>
        <dbReference type="Pfam" id="PF00534"/>
    </source>
</evidence>
<feature type="domain" description="Glycosyl transferase family 1" evidence="1">
    <location>
        <begin position="309"/>
        <end position="469"/>
    </location>
</feature>
<dbReference type="PANTHER" id="PTHR46401:SF8">
    <property type="entry name" value="BLL6006 PROTEIN"/>
    <property type="match status" value="1"/>
</dbReference>
<dbReference type="EMBL" id="JACEON010000003">
    <property type="protein sequence ID" value="MBA4610887.1"/>
    <property type="molecule type" value="Genomic_DNA"/>
</dbReference>